<dbReference type="InterPro" id="IPR044492">
    <property type="entry name" value="P_typ_ATPase_HD_dom"/>
</dbReference>
<dbReference type="Pfam" id="PF00122">
    <property type="entry name" value="E1-E2_ATPase"/>
    <property type="match status" value="1"/>
</dbReference>
<feature type="transmembrane region" description="Helical" evidence="6">
    <location>
        <begin position="216"/>
        <end position="235"/>
    </location>
</feature>
<gene>
    <name evidence="8" type="ORF">BDK89_2655</name>
</gene>
<dbReference type="Gene3D" id="3.40.1110.10">
    <property type="entry name" value="Calcium-transporting ATPase, cytoplasmic domain N"/>
    <property type="match status" value="1"/>
</dbReference>
<dbReference type="SFLD" id="SFLDS00003">
    <property type="entry name" value="Haloacid_Dehalogenase"/>
    <property type="match status" value="1"/>
</dbReference>
<keyword evidence="2 6" id="KW-0812">Transmembrane</keyword>
<feature type="transmembrane region" description="Helical" evidence="6">
    <location>
        <begin position="625"/>
        <end position="643"/>
    </location>
</feature>
<reference evidence="8 9" key="1">
    <citation type="submission" date="2019-03" db="EMBL/GenBank/DDBJ databases">
        <title>Sequencing the genomes of 1000 actinobacteria strains.</title>
        <authorList>
            <person name="Klenk H.-P."/>
        </authorList>
    </citation>
    <scope>NUCLEOTIDE SEQUENCE [LARGE SCALE GENOMIC DNA]</scope>
    <source>
        <strain evidence="8 9">DSM 18936</strain>
    </source>
</reference>
<dbReference type="InterPro" id="IPR023298">
    <property type="entry name" value="ATPase_P-typ_TM_dom_sf"/>
</dbReference>
<evidence type="ECO:0000256" key="6">
    <source>
        <dbReference type="SAM" id="Phobius"/>
    </source>
</evidence>
<evidence type="ECO:0000313" key="9">
    <source>
        <dbReference type="Proteomes" id="UP000294558"/>
    </source>
</evidence>
<feature type="transmembrane region" description="Helical" evidence="6">
    <location>
        <begin position="689"/>
        <end position="705"/>
    </location>
</feature>
<keyword evidence="4 6" id="KW-1133">Transmembrane helix</keyword>
<sequence>MSSADADQELRGLTAAEIAERVERGQVNHVDDSSSRSLGEIVRANVLTRFNAIVGALAAVIIVVGDVRDALFAGVMVSNAVIGIAQELRSKATLDRLTLVAAPRLTAIRDGARVEVGRDDLVLDDLLVLSPGDQVVVDGAIVRVDELSVDESLLTGEADPVGKAVGDGVLSGSFVVAGSAVMRATAVGDDAYAAKLAREAKAFRRPRSELERGIDMILRAVTWLIVPAGLALFFAQRYGEGDSLQQSLVGTVAGLVALVPQGLVLLLSMTQAAAVIRLGRDQVLVQQLQAVETLARVTLLATDKTGTLTTGSIVLEGIEADEPLDEALAAIAAADPQPDPTMSAIRTALPDEPGWSAQGRVPFASSYKFSAVDFGERGAWYIGAPEVVLPPTDERLGRVGALADDGRRVLAVGRADRLAATGVLPTDLRVLGLVVCVDEIRPDAADTVAYFEREHVTTKVISGDNPRTVAAIAQRCGVAGADRWVDARELPDGGDEFGDTADRTVVFGRVTPEVKRSLVDAAQSRGEVVAMTGDGVNDTLALKDADLGIAMGSGTPAARSVAEIVLLDNRFATLPGVVAEGRRVIANIERVARLFVTKTVWAAVFAVIIGAATMSYPILPRQLTVIDTLTIGVPGFFLSFRASHEPARPGFIRRVARFSVPVGIVTGVVTMVAFGIARSELVGLDRAESQSTATIILTGLGLVAIHELMRPLDRYDVTLLVSLTAAAIAAWSIPFVADFFELRLPGVEDGILAAAAVAVGGLGIMAANRNGDRLVRLASSLMSRTSRTSRVGRQK</sequence>
<dbReference type="SUPFAM" id="SSF81665">
    <property type="entry name" value="Calcium ATPase, transmembrane domain M"/>
    <property type="match status" value="1"/>
</dbReference>
<dbReference type="GO" id="GO:0005524">
    <property type="term" value="F:ATP binding"/>
    <property type="evidence" value="ECO:0007669"/>
    <property type="project" value="InterPro"/>
</dbReference>
<feature type="transmembrane region" description="Helical" evidence="6">
    <location>
        <begin position="600"/>
        <end position="619"/>
    </location>
</feature>
<evidence type="ECO:0000256" key="2">
    <source>
        <dbReference type="ARBA" id="ARBA00022692"/>
    </source>
</evidence>
<dbReference type="Pfam" id="PF00702">
    <property type="entry name" value="Hydrolase"/>
    <property type="match status" value="1"/>
</dbReference>
<dbReference type="SUPFAM" id="SSF81653">
    <property type="entry name" value="Calcium ATPase, transduction domain A"/>
    <property type="match status" value="1"/>
</dbReference>
<feature type="domain" description="P-type ATPase A" evidence="7">
    <location>
        <begin position="103"/>
        <end position="200"/>
    </location>
</feature>
<name>A0A4R7I3B1_9ACTN</name>
<feature type="transmembrane region" description="Helical" evidence="6">
    <location>
        <begin position="749"/>
        <end position="767"/>
    </location>
</feature>
<dbReference type="Gene3D" id="2.70.150.10">
    <property type="entry name" value="Calcium-transporting ATPase, cytoplasmic transduction domain A"/>
    <property type="match status" value="1"/>
</dbReference>
<dbReference type="EMBL" id="SOAU01000001">
    <property type="protein sequence ID" value="TDT17053.1"/>
    <property type="molecule type" value="Genomic_DNA"/>
</dbReference>
<dbReference type="Proteomes" id="UP000294558">
    <property type="component" value="Unassembled WGS sequence"/>
</dbReference>
<dbReference type="PROSITE" id="PS00154">
    <property type="entry name" value="ATPASE_E1_E2"/>
    <property type="match status" value="1"/>
</dbReference>
<dbReference type="InterPro" id="IPR023214">
    <property type="entry name" value="HAD_sf"/>
</dbReference>
<dbReference type="InterPro" id="IPR001757">
    <property type="entry name" value="P_typ_ATPase"/>
</dbReference>
<protein>
    <submittedName>
        <fullName evidence="8">Cation-transporting ATPase E</fullName>
    </submittedName>
</protein>
<keyword evidence="5 6" id="KW-0472">Membrane</keyword>
<evidence type="ECO:0000256" key="3">
    <source>
        <dbReference type="ARBA" id="ARBA00022967"/>
    </source>
</evidence>
<dbReference type="RefSeq" id="WP_133869365.1">
    <property type="nucleotide sequence ID" value="NZ_SOAU01000001.1"/>
</dbReference>
<dbReference type="SUPFAM" id="SSF56784">
    <property type="entry name" value="HAD-like"/>
    <property type="match status" value="1"/>
</dbReference>
<dbReference type="InterPro" id="IPR008250">
    <property type="entry name" value="ATPase_P-typ_transduc_dom_A_sf"/>
</dbReference>
<dbReference type="InterPro" id="IPR059000">
    <property type="entry name" value="ATPase_P-type_domA"/>
</dbReference>
<accession>A0A4R7I3B1</accession>
<dbReference type="OrthoDB" id="9814270at2"/>
<evidence type="ECO:0000313" key="8">
    <source>
        <dbReference type="EMBL" id="TDT17053.1"/>
    </source>
</evidence>
<dbReference type="InterPro" id="IPR023299">
    <property type="entry name" value="ATPase_P-typ_cyto_dom_N"/>
</dbReference>
<feature type="transmembrane region" description="Helical" evidence="6">
    <location>
        <begin position="717"/>
        <end position="737"/>
    </location>
</feature>
<comment type="caution">
    <text evidence="8">The sequence shown here is derived from an EMBL/GenBank/DDBJ whole genome shotgun (WGS) entry which is preliminary data.</text>
</comment>
<dbReference type="GO" id="GO:0005886">
    <property type="term" value="C:plasma membrane"/>
    <property type="evidence" value="ECO:0007669"/>
    <property type="project" value="UniProtKB-SubCell"/>
</dbReference>
<feature type="transmembrane region" description="Helical" evidence="6">
    <location>
        <begin position="46"/>
        <end position="64"/>
    </location>
</feature>
<evidence type="ECO:0000256" key="4">
    <source>
        <dbReference type="ARBA" id="ARBA00022989"/>
    </source>
</evidence>
<dbReference type="SFLD" id="SFLDG00002">
    <property type="entry name" value="C1.7:_P-type_atpase_like"/>
    <property type="match status" value="1"/>
</dbReference>
<dbReference type="Gene3D" id="1.20.1110.10">
    <property type="entry name" value="Calcium-transporting ATPase, transmembrane domain"/>
    <property type="match status" value="1"/>
</dbReference>
<dbReference type="PRINTS" id="PR00120">
    <property type="entry name" value="HATPASE"/>
</dbReference>
<dbReference type="GO" id="GO:0016887">
    <property type="term" value="F:ATP hydrolysis activity"/>
    <property type="evidence" value="ECO:0007669"/>
    <property type="project" value="InterPro"/>
</dbReference>
<organism evidence="8 9">
    <name type="scientific">Ilumatobacter fluminis</name>
    <dbReference type="NCBI Taxonomy" id="467091"/>
    <lineage>
        <taxon>Bacteria</taxon>
        <taxon>Bacillati</taxon>
        <taxon>Actinomycetota</taxon>
        <taxon>Acidimicrobiia</taxon>
        <taxon>Acidimicrobiales</taxon>
        <taxon>Ilumatobacteraceae</taxon>
        <taxon>Ilumatobacter</taxon>
    </lineage>
</organism>
<comment type="subcellular location">
    <subcellularLocation>
        <location evidence="1">Cell membrane</location>
        <topology evidence="1">Multi-pass membrane protein</topology>
    </subcellularLocation>
</comment>
<dbReference type="NCBIfam" id="TIGR01494">
    <property type="entry name" value="ATPase_P-type"/>
    <property type="match status" value="2"/>
</dbReference>
<feature type="transmembrane region" description="Helical" evidence="6">
    <location>
        <begin position="247"/>
        <end position="267"/>
    </location>
</feature>
<dbReference type="PANTHER" id="PTHR42861">
    <property type="entry name" value="CALCIUM-TRANSPORTING ATPASE"/>
    <property type="match status" value="1"/>
</dbReference>
<proteinExistence type="predicted"/>
<evidence type="ECO:0000256" key="1">
    <source>
        <dbReference type="ARBA" id="ARBA00004651"/>
    </source>
</evidence>
<keyword evidence="9" id="KW-1185">Reference proteome</keyword>
<evidence type="ECO:0000256" key="5">
    <source>
        <dbReference type="ARBA" id="ARBA00023136"/>
    </source>
</evidence>
<evidence type="ECO:0000259" key="7">
    <source>
        <dbReference type="Pfam" id="PF00122"/>
    </source>
</evidence>
<feature type="transmembrane region" description="Helical" evidence="6">
    <location>
        <begin position="655"/>
        <end position="677"/>
    </location>
</feature>
<keyword evidence="3" id="KW-1278">Translocase</keyword>
<dbReference type="AlphaFoldDB" id="A0A4R7I3B1"/>
<dbReference type="PRINTS" id="PR00119">
    <property type="entry name" value="CATATPASE"/>
</dbReference>
<dbReference type="SFLD" id="SFLDF00027">
    <property type="entry name" value="p-type_atpase"/>
    <property type="match status" value="1"/>
</dbReference>
<dbReference type="InterPro" id="IPR018303">
    <property type="entry name" value="ATPase_P-typ_P_site"/>
</dbReference>
<dbReference type="InterPro" id="IPR036412">
    <property type="entry name" value="HAD-like_sf"/>
</dbReference>
<dbReference type="Gene3D" id="3.40.50.1000">
    <property type="entry name" value="HAD superfamily/HAD-like"/>
    <property type="match status" value="1"/>
</dbReference>